<dbReference type="SUPFAM" id="SSF47943">
    <property type="entry name" value="Retrovirus capsid protein, N-terminal core domain"/>
    <property type="match status" value="1"/>
</dbReference>
<dbReference type="InterPro" id="IPR038124">
    <property type="entry name" value="B_retro_matrix_sf"/>
</dbReference>
<dbReference type="SUPFAM" id="SSF47353">
    <property type="entry name" value="Retrovirus capsid dimerization domain-like"/>
    <property type="match status" value="1"/>
</dbReference>
<dbReference type="Pfam" id="PF00607">
    <property type="entry name" value="Gag_p24"/>
    <property type="match status" value="1"/>
</dbReference>
<comment type="caution">
    <text evidence="3">The sequence shown here is derived from an EMBL/GenBank/DDBJ whole genome shotgun (WGS) entry which is preliminary data.</text>
</comment>
<sequence length="405" mass="45163">MSTEKDVYETMLRLLSKHGSPIPKRDLKSLLRWVSRIFPDTTPSIFTLCYWDKVGVKLYDLATLPGNEPELHLLPAWRAVIDAIKKEGGSEVTCEATAETVPAAVLKPDQPRSHSSSPVRTPSPTNLLRAIFTTHLVTPHDVKFLANLLLTPTQYAIFIAQWKKRLENLILTYAEHANQALAALTTDQLAGERAHTDPNAQAALPREALEGVTEAARYAFLKVPDAKAPQQSFINIKQAPQEPYMQFVDRLKQTLEKQIDNDQAKEVILLKLAVENANEDYKRLLKTLPPEPEPTLLQMIEACNRLGTLHYTTAVTSQAVGQGIAEAFAALKILPKKQSVCFGCEEPRHIKKTPKTAEKCKRQNHRVYALAARRVLTLLIPVVLNFTKMASLCKKTRLAAQDGDA</sequence>
<dbReference type="InterPro" id="IPR050195">
    <property type="entry name" value="Primate_lentivir_Gag_pol-like"/>
</dbReference>
<dbReference type="Gene3D" id="1.10.1200.30">
    <property type="match status" value="1"/>
</dbReference>
<evidence type="ECO:0000313" key="4">
    <source>
        <dbReference type="Proteomes" id="UP000796761"/>
    </source>
</evidence>
<dbReference type="AlphaFoldDB" id="A0A8K1FU60"/>
<accession>A0A8K1FU60</accession>
<dbReference type="InterPro" id="IPR008919">
    <property type="entry name" value="Retrov_capsid_N"/>
</dbReference>
<keyword evidence="4" id="KW-1185">Reference proteome</keyword>
<dbReference type="PANTHER" id="PTHR40389">
    <property type="entry name" value="ENDOGENOUS RETROVIRUS GROUP K MEMBER 24 GAG POLYPROTEIN-RELATED"/>
    <property type="match status" value="1"/>
</dbReference>
<name>A0A8K1FU60_9PASS</name>
<dbReference type="Gene3D" id="1.10.150.490">
    <property type="entry name" value="Retroviral GAG p10 protein"/>
    <property type="match status" value="1"/>
</dbReference>
<reference evidence="3" key="1">
    <citation type="submission" date="2019-04" db="EMBL/GenBank/DDBJ databases">
        <title>Genome assembly of Zosterops borbonicus 15179.</title>
        <authorList>
            <person name="Leroy T."/>
            <person name="Anselmetti Y."/>
            <person name="Tilak M.-K."/>
            <person name="Nabholz B."/>
        </authorList>
    </citation>
    <scope>NUCLEOTIDE SEQUENCE</scope>
    <source>
        <strain evidence="3">HGM_15179</strain>
        <tissue evidence="3">Muscle</tissue>
    </source>
</reference>
<dbReference type="InterPro" id="IPR008916">
    <property type="entry name" value="Retrov_capsid_C"/>
</dbReference>
<feature type="domain" description="Retroviral nucleocapsid Gag protein p24 C-terminal" evidence="2">
    <location>
        <begin position="230"/>
        <end position="302"/>
    </location>
</feature>
<dbReference type="PANTHER" id="PTHR40389:SF4">
    <property type="match status" value="1"/>
</dbReference>
<organism evidence="3 4">
    <name type="scientific">Zosterops borbonicus</name>
    <dbReference type="NCBI Taxonomy" id="364589"/>
    <lineage>
        <taxon>Eukaryota</taxon>
        <taxon>Metazoa</taxon>
        <taxon>Chordata</taxon>
        <taxon>Craniata</taxon>
        <taxon>Vertebrata</taxon>
        <taxon>Euteleostomi</taxon>
        <taxon>Archelosauria</taxon>
        <taxon>Archosauria</taxon>
        <taxon>Dinosauria</taxon>
        <taxon>Saurischia</taxon>
        <taxon>Theropoda</taxon>
        <taxon>Coelurosauria</taxon>
        <taxon>Aves</taxon>
        <taxon>Neognathae</taxon>
        <taxon>Neoaves</taxon>
        <taxon>Telluraves</taxon>
        <taxon>Australaves</taxon>
        <taxon>Passeriformes</taxon>
        <taxon>Sylvioidea</taxon>
        <taxon>Zosteropidae</taxon>
        <taxon>Zosterops</taxon>
    </lineage>
</organism>
<proteinExistence type="predicted"/>
<evidence type="ECO:0000256" key="1">
    <source>
        <dbReference type="ARBA" id="ARBA00022581"/>
    </source>
</evidence>
<dbReference type="Proteomes" id="UP000796761">
    <property type="component" value="Unassembled WGS sequence"/>
</dbReference>
<dbReference type="OrthoDB" id="9398000at2759"/>
<evidence type="ECO:0000313" key="3">
    <source>
        <dbReference type="EMBL" id="TRZ06668.1"/>
    </source>
</evidence>
<evidence type="ECO:0000259" key="2">
    <source>
        <dbReference type="Pfam" id="PF19317"/>
    </source>
</evidence>
<dbReference type="Gene3D" id="1.10.375.10">
    <property type="entry name" value="Human Immunodeficiency Virus Type 1 Capsid Protein"/>
    <property type="match status" value="1"/>
</dbReference>
<dbReference type="Pfam" id="PF19317">
    <property type="entry name" value="Gag_p24_C"/>
    <property type="match status" value="1"/>
</dbReference>
<dbReference type="GO" id="GO:0016032">
    <property type="term" value="P:viral process"/>
    <property type="evidence" value="ECO:0007669"/>
    <property type="project" value="InterPro"/>
</dbReference>
<gene>
    <name evidence="3" type="ORF">HGM15179_020439</name>
</gene>
<protein>
    <recommendedName>
        <fullName evidence="2">Retroviral nucleocapsid Gag protein p24 C-terminal domain-containing protein</fullName>
    </recommendedName>
</protein>
<keyword evidence="1" id="KW-0945">Host-virus interaction</keyword>
<dbReference type="EMBL" id="SWJQ01002290">
    <property type="protein sequence ID" value="TRZ06668.1"/>
    <property type="molecule type" value="Genomic_DNA"/>
</dbReference>
<dbReference type="InterPro" id="IPR045345">
    <property type="entry name" value="Gag_p24_C"/>
</dbReference>